<evidence type="ECO:0000313" key="3">
    <source>
        <dbReference type="Proteomes" id="UP000029079"/>
    </source>
</evidence>
<dbReference type="PATRIC" id="fig|759620.7.peg.811"/>
<dbReference type="Proteomes" id="UP000029079">
    <property type="component" value="Chromosome"/>
</dbReference>
<reference evidence="3" key="2">
    <citation type="submission" date="2014-08" db="EMBL/GenBank/DDBJ databases">
        <title>Complete genome of Weissella ceti strain WS74 isolated from diseased rainbow trout in Brazil.</title>
        <authorList>
            <person name="Figueiredo H.C.P."/>
            <person name="Leal C.A.G."/>
            <person name="Pereira F.L."/>
            <person name="Soares S.C."/>
            <person name="Dorella F.A."/>
            <person name="Carvalho A.F."/>
            <person name="Azevedo V.A.C."/>
        </authorList>
    </citation>
    <scope>NUCLEOTIDE SEQUENCE [LARGE SCALE GENOMIC DNA]</scope>
    <source>
        <strain evidence="3">WS74</strain>
    </source>
</reference>
<organism evidence="2 3">
    <name type="scientific">Weissella ceti</name>
    <dbReference type="NCBI Taxonomy" id="759620"/>
    <lineage>
        <taxon>Bacteria</taxon>
        <taxon>Bacillati</taxon>
        <taxon>Bacillota</taxon>
        <taxon>Bacilli</taxon>
        <taxon>Lactobacillales</taxon>
        <taxon>Lactobacillaceae</taxon>
        <taxon>Weissella</taxon>
    </lineage>
</organism>
<evidence type="ECO:0000313" key="2">
    <source>
        <dbReference type="EMBL" id="AIM63041.1"/>
    </source>
</evidence>
<feature type="transmembrane region" description="Helical" evidence="1">
    <location>
        <begin position="31"/>
        <end position="49"/>
    </location>
</feature>
<evidence type="ECO:0000256" key="1">
    <source>
        <dbReference type="SAM" id="Phobius"/>
    </source>
</evidence>
<dbReference type="OrthoDB" id="2300097at2"/>
<dbReference type="RefSeq" id="WP_009496380.1">
    <property type="nucleotide sequence ID" value="NZ_CP009223.1"/>
</dbReference>
<dbReference type="KEGG" id="wct:WS74_0789"/>
<protein>
    <recommendedName>
        <fullName evidence="4">DUF4811 domain-containing protein</fullName>
    </recommendedName>
</protein>
<dbReference type="EMBL" id="CP009223">
    <property type="protein sequence ID" value="AIM63041.1"/>
    <property type="molecule type" value="Genomic_DNA"/>
</dbReference>
<keyword evidence="1" id="KW-1133">Transmembrane helix</keyword>
<dbReference type="KEGG" id="wce:WS08_0786"/>
<sequence length="189" mass="21306">MIMLLLALFAVLTFVSWLILPKKNQRIFFGLLSTVGLLLTVGAMTLNFTQHLGMEEVTKTETTQIYSAGDMRLPQGILIAEPMGTDKNSYVMVYRDNKDDKKPAVHFKPNEDKLVDATKQHAVFEQSDDVKRAQVKVATTRLEWKNDLAKWLFGTSGQTDEIISEKVVVEVPSDWMVLTQAELEKLMAG</sequence>
<dbReference type="InterPro" id="IPR032083">
    <property type="entry name" value="DUF4811"/>
</dbReference>
<keyword evidence="1" id="KW-0472">Membrane</keyword>
<evidence type="ECO:0008006" key="4">
    <source>
        <dbReference type="Google" id="ProtNLM"/>
    </source>
</evidence>
<gene>
    <name evidence="2" type="ORF">WS74_0789</name>
</gene>
<dbReference type="KEGG" id="wci:WS105_0850"/>
<keyword evidence="3" id="KW-1185">Reference proteome</keyword>
<proteinExistence type="predicted"/>
<accession>A0A075TZI9</accession>
<dbReference type="STRING" id="759620.WS105_0850"/>
<dbReference type="Pfam" id="PF16069">
    <property type="entry name" value="DUF4811"/>
    <property type="match status" value="1"/>
</dbReference>
<name>A0A075TZI9_9LACO</name>
<reference evidence="2 3" key="1">
    <citation type="journal article" date="2014" name="Genome Announc.">
        <title>Complete Genome Sequences of Fish Pathogenic Weissella ceti Strains WS74 and WS105.</title>
        <authorList>
            <person name="Figueiredo H.C."/>
            <person name="Leal C.A."/>
            <person name="Dorella F.A."/>
            <person name="Carvalho A.F."/>
            <person name="Soares S.C."/>
            <person name="Pereira F.L."/>
            <person name="Azevedo V.A."/>
        </authorList>
    </citation>
    <scope>NUCLEOTIDE SEQUENCE [LARGE SCALE GENOMIC DNA]</scope>
    <source>
        <strain evidence="2 3">WS74</strain>
    </source>
</reference>
<dbReference type="AlphaFoldDB" id="A0A075TZI9"/>
<keyword evidence="1" id="KW-0812">Transmembrane</keyword>